<dbReference type="EMBL" id="JBHTHX010000006">
    <property type="protein sequence ID" value="MFD0883091.1"/>
    <property type="molecule type" value="Genomic_DNA"/>
</dbReference>
<comment type="caution">
    <text evidence="1">The sequence shown here is derived from an EMBL/GenBank/DDBJ whole genome shotgun (WGS) entry which is preliminary data.</text>
</comment>
<proteinExistence type="predicted"/>
<evidence type="ECO:0000313" key="2">
    <source>
        <dbReference type="Proteomes" id="UP001597024"/>
    </source>
</evidence>
<evidence type="ECO:0000313" key="1">
    <source>
        <dbReference type="EMBL" id="MFD0883091.1"/>
    </source>
</evidence>
<dbReference type="Proteomes" id="UP001597024">
    <property type="component" value="Unassembled WGS sequence"/>
</dbReference>
<gene>
    <name evidence="1" type="ORF">ACFQ08_00725</name>
</gene>
<keyword evidence="2" id="KW-1185">Reference proteome</keyword>
<name>A0ABW3DGT9_9ACTN</name>
<protein>
    <submittedName>
        <fullName evidence="1">Uncharacterized protein</fullName>
    </submittedName>
</protein>
<organism evidence="1 2">
    <name type="scientific">Streptosporangium algeriense</name>
    <dbReference type="NCBI Taxonomy" id="1682748"/>
    <lineage>
        <taxon>Bacteria</taxon>
        <taxon>Bacillati</taxon>
        <taxon>Actinomycetota</taxon>
        <taxon>Actinomycetes</taxon>
        <taxon>Streptosporangiales</taxon>
        <taxon>Streptosporangiaceae</taxon>
        <taxon>Streptosporangium</taxon>
    </lineage>
</organism>
<sequence length="95" mass="10471">MNSGSADAVANSRRQMLEQTLAEVRARVAVLEAALDPAHRQFTGRPVWVGPKARTFTEDLIARRARLRQAAQAILDALEEELRTIPRAAGHQGSR</sequence>
<reference evidence="2" key="1">
    <citation type="journal article" date="2019" name="Int. J. Syst. Evol. Microbiol.">
        <title>The Global Catalogue of Microorganisms (GCM) 10K type strain sequencing project: providing services to taxonomists for standard genome sequencing and annotation.</title>
        <authorList>
            <consortium name="The Broad Institute Genomics Platform"/>
            <consortium name="The Broad Institute Genome Sequencing Center for Infectious Disease"/>
            <person name="Wu L."/>
            <person name="Ma J."/>
        </authorList>
    </citation>
    <scope>NUCLEOTIDE SEQUENCE [LARGE SCALE GENOMIC DNA]</scope>
    <source>
        <strain evidence="2">CCUG 62974</strain>
    </source>
</reference>
<accession>A0ABW3DGT9</accession>